<dbReference type="InterPro" id="IPR006073">
    <property type="entry name" value="GTP-bd"/>
</dbReference>
<feature type="binding site" evidence="8">
    <location>
        <begin position="121"/>
        <end position="124"/>
    </location>
    <ligand>
        <name>GTP</name>
        <dbReference type="ChEBI" id="CHEBI:37565"/>
        <label>1</label>
    </ligand>
</feature>
<dbReference type="Gene3D" id="3.30.300.20">
    <property type="match status" value="1"/>
</dbReference>
<dbReference type="InterPro" id="IPR005225">
    <property type="entry name" value="Small_GTP-bd"/>
</dbReference>
<dbReference type="InterPro" id="IPR032859">
    <property type="entry name" value="KH_dom-like"/>
</dbReference>
<dbReference type="GO" id="GO:0005525">
    <property type="term" value="F:GTP binding"/>
    <property type="evidence" value="ECO:0007669"/>
    <property type="project" value="UniProtKB-UniRule"/>
</dbReference>
<dbReference type="Proteomes" id="UP000242432">
    <property type="component" value="Unassembled WGS sequence"/>
</dbReference>
<dbReference type="PROSITE" id="PS51712">
    <property type="entry name" value="G_ENGA"/>
    <property type="match status" value="2"/>
</dbReference>
<dbReference type="EMBL" id="FUXX01000028">
    <property type="protein sequence ID" value="SKA65040.1"/>
    <property type="molecule type" value="Genomic_DNA"/>
</dbReference>
<keyword evidence="3 8" id="KW-0690">Ribosome biogenesis</keyword>
<feature type="binding site" evidence="8">
    <location>
        <begin position="368"/>
        <end position="371"/>
    </location>
    <ligand>
        <name>GTP</name>
        <dbReference type="ChEBI" id="CHEBI:37565"/>
        <label>2</label>
    </ligand>
</feature>
<evidence type="ECO:0000259" key="11">
    <source>
        <dbReference type="PROSITE" id="PS51712"/>
    </source>
</evidence>
<dbReference type="InterPro" id="IPR031166">
    <property type="entry name" value="G_ENGA"/>
</dbReference>
<evidence type="ECO:0000256" key="4">
    <source>
        <dbReference type="ARBA" id="ARBA00022737"/>
    </source>
</evidence>
<dbReference type="GO" id="GO:0043022">
    <property type="term" value="F:ribosome binding"/>
    <property type="evidence" value="ECO:0007669"/>
    <property type="project" value="TreeGrafter"/>
</dbReference>
<feature type="binding site" evidence="8">
    <location>
        <begin position="8"/>
        <end position="15"/>
    </location>
    <ligand>
        <name>GTP</name>
        <dbReference type="ChEBI" id="CHEBI:37565"/>
        <label>1</label>
    </ligand>
</feature>
<sequence>MKVIALVGCPNVGKSTFFNRLTRTRDALVADFPGLTRDRKYGRALYEGREFVVIDTGGIAEDAKNQPEEVTSRMTNQALLAIDECDLVLFMLDARAGILPGDYSVADYIRRSGKKCAIIANKVDGLDPETAGAEFYALGLGEVYPTAVAHGRGIANVLEDVIAPLLREEGPLDCDLTPEELEERETQRLEEEAQMWDESYDFLENVPVDMVGGGFDWHEHKEKFRARMKGEDVDSPTEDSRDTPFADLPIKFAIVGKPNVGKSTLTNRILGEDRVIVADHPGTTRDSIYIPLQRGDKKYIVIDTAGVRKRRKVSEAIEKFSIVKTLKAIEDCNVALLVIDARAHITDQDLSLLGFILESGRSLVIAVNKWDGLDMAVKDEIKLELNARLGFVDFARVHFISALHGTGVGNLFDSIDEAYEGATTRHSASLLNRILRAAIEEHEPPISGGRRIKLKFAHAGGYNPPRIIIHGNKVSKVPDAYKRYIINCYRKSLNIMGSPVIIDFKEGENPYANEKPAQKRQTQSQMRAERRKAANERMWARAEAKQDKEERKLIAKAKKEGSGLVLAKRPRKKTTTNTSSKSKK</sequence>
<proteinExistence type="inferred from homology"/>
<evidence type="ECO:0000256" key="3">
    <source>
        <dbReference type="ARBA" id="ARBA00022517"/>
    </source>
</evidence>
<reference evidence="13" key="1">
    <citation type="submission" date="2017-02" db="EMBL/GenBank/DDBJ databases">
        <authorList>
            <person name="Varghese N."/>
            <person name="Submissions S."/>
        </authorList>
    </citation>
    <scope>NUCLEOTIDE SEQUENCE [LARGE SCALE GENOMIC DNA]</scope>
    <source>
        <strain evidence="13">DSM 3072</strain>
    </source>
</reference>
<dbReference type="PANTHER" id="PTHR43834:SF6">
    <property type="entry name" value="GTPASE DER"/>
    <property type="match status" value="1"/>
</dbReference>
<dbReference type="SUPFAM" id="SSF52540">
    <property type="entry name" value="P-loop containing nucleoside triphosphate hydrolases"/>
    <property type="match status" value="2"/>
</dbReference>
<dbReference type="PRINTS" id="PR00326">
    <property type="entry name" value="GTP1OBG"/>
</dbReference>
<dbReference type="NCBIfam" id="TIGR00231">
    <property type="entry name" value="small_GTP"/>
    <property type="match status" value="2"/>
</dbReference>
<feature type="region of interest" description="Disordered" evidence="10">
    <location>
        <begin position="510"/>
        <end position="535"/>
    </location>
</feature>
<dbReference type="Pfam" id="PF01926">
    <property type="entry name" value="MMR_HSR1"/>
    <property type="match status" value="2"/>
</dbReference>
<keyword evidence="13" id="KW-1185">Reference proteome</keyword>
<evidence type="ECO:0000256" key="7">
    <source>
        <dbReference type="ARBA" id="ARBA00032345"/>
    </source>
</evidence>
<dbReference type="NCBIfam" id="TIGR03594">
    <property type="entry name" value="GTPase_EngA"/>
    <property type="match status" value="1"/>
</dbReference>
<comment type="subunit">
    <text evidence="8">Associates with the 50S ribosomal subunit.</text>
</comment>
<protein>
    <recommendedName>
        <fullName evidence="2 8">GTPase Der</fullName>
    </recommendedName>
    <alternativeName>
        <fullName evidence="7 8">GTP-binding protein EngA</fullName>
    </alternativeName>
</protein>
<dbReference type="STRING" id="83771.SAMN02910357_01996"/>
<dbReference type="PANTHER" id="PTHR43834">
    <property type="entry name" value="GTPASE DER"/>
    <property type="match status" value="1"/>
</dbReference>
<feature type="binding site" evidence="8">
    <location>
        <begin position="55"/>
        <end position="59"/>
    </location>
    <ligand>
        <name>GTP</name>
        <dbReference type="ChEBI" id="CHEBI:37565"/>
        <label>1</label>
    </ligand>
</feature>
<dbReference type="Gene3D" id="3.40.50.300">
    <property type="entry name" value="P-loop containing nucleotide triphosphate hydrolases"/>
    <property type="match status" value="2"/>
</dbReference>
<accession>A0A1T4VJA0</accession>
<dbReference type="FunFam" id="3.30.300.20:FF:000004">
    <property type="entry name" value="GTPase Der"/>
    <property type="match status" value="1"/>
</dbReference>
<organism evidence="12 13">
    <name type="scientific">Succinivibrio dextrinosolvens DSM 3072</name>
    <dbReference type="NCBI Taxonomy" id="1123324"/>
    <lineage>
        <taxon>Bacteria</taxon>
        <taxon>Pseudomonadati</taxon>
        <taxon>Pseudomonadota</taxon>
        <taxon>Gammaproteobacteria</taxon>
        <taxon>Aeromonadales</taxon>
        <taxon>Succinivibrionaceae</taxon>
        <taxon>Succinivibrio</taxon>
    </lineage>
</organism>
<evidence type="ECO:0000256" key="2">
    <source>
        <dbReference type="ARBA" id="ARBA00020953"/>
    </source>
</evidence>
<dbReference type="HAMAP" id="MF_00195">
    <property type="entry name" value="GTPase_Der"/>
    <property type="match status" value="1"/>
</dbReference>
<evidence type="ECO:0000313" key="13">
    <source>
        <dbReference type="Proteomes" id="UP000242432"/>
    </source>
</evidence>
<evidence type="ECO:0000256" key="9">
    <source>
        <dbReference type="PROSITE-ProRule" id="PRU01049"/>
    </source>
</evidence>
<dbReference type="CDD" id="cd01894">
    <property type="entry name" value="EngA1"/>
    <property type="match status" value="1"/>
</dbReference>
<feature type="binding site" evidence="8">
    <location>
        <begin position="256"/>
        <end position="263"/>
    </location>
    <ligand>
        <name>GTP</name>
        <dbReference type="ChEBI" id="CHEBI:37565"/>
        <label>2</label>
    </ligand>
</feature>
<evidence type="ECO:0000256" key="1">
    <source>
        <dbReference type="ARBA" id="ARBA00008279"/>
    </source>
</evidence>
<evidence type="ECO:0000313" key="12">
    <source>
        <dbReference type="EMBL" id="SKA65040.1"/>
    </source>
</evidence>
<keyword evidence="5 8" id="KW-0547">Nucleotide-binding</keyword>
<dbReference type="GO" id="GO:0042254">
    <property type="term" value="P:ribosome biogenesis"/>
    <property type="evidence" value="ECO:0007669"/>
    <property type="project" value="UniProtKB-KW"/>
</dbReference>
<keyword evidence="6 8" id="KW-0342">GTP-binding</keyword>
<comment type="similarity">
    <text evidence="1 8 9">Belongs to the TRAFAC class TrmE-Era-EngA-EngB-Septin-like GTPase superfamily. EngA (Der) GTPase family.</text>
</comment>
<dbReference type="RefSeq" id="WP_078929017.1">
    <property type="nucleotide sequence ID" value="NZ_FUXX01000028.1"/>
</dbReference>
<dbReference type="InterPro" id="IPR016484">
    <property type="entry name" value="GTPase_Der"/>
</dbReference>
<dbReference type="CDD" id="cd01895">
    <property type="entry name" value="EngA2"/>
    <property type="match status" value="1"/>
</dbReference>
<name>A0A1T4VJA0_9GAMM</name>
<gene>
    <name evidence="8" type="primary">der</name>
    <name evidence="12" type="ORF">SAMN02745213_01604</name>
</gene>
<comment type="function">
    <text evidence="8">GTPase that plays an essential role in the late steps of ribosome biogenesis.</text>
</comment>
<feature type="domain" description="EngA-type G" evidence="11">
    <location>
        <begin position="2"/>
        <end position="169"/>
    </location>
</feature>
<evidence type="ECO:0000256" key="5">
    <source>
        <dbReference type="ARBA" id="ARBA00022741"/>
    </source>
</evidence>
<feature type="domain" description="EngA-type G" evidence="11">
    <location>
        <begin position="250"/>
        <end position="423"/>
    </location>
</feature>
<dbReference type="InterPro" id="IPR015946">
    <property type="entry name" value="KH_dom-like_a/b"/>
</dbReference>
<dbReference type="FunFam" id="3.40.50.300:FF:000040">
    <property type="entry name" value="GTPase Der"/>
    <property type="match status" value="1"/>
</dbReference>
<dbReference type="AlphaFoldDB" id="A0A1T4VJA0"/>
<feature type="region of interest" description="Disordered" evidence="10">
    <location>
        <begin position="556"/>
        <end position="584"/>
    </location>
</feature>
<feature type="compositionally biased region" description="Low complexity" evidence="10">
    <location>
        <begin position="575"/>
        <end position="584"/>
    </location>
</feature>
<dbReference type="InterPro" id="IPR027417">
    <property type="entry name" value="P-loop_NTPase"/>
</dbReference>
<keyword evidence="4" id="KW-0677">Repeat</keyword>
<evidence type="ECO:0000256" key="8">
    <source>
        <dbReference type="HAMAP-Rule" id="MF_00195"/>
    </source>
</evidence>
<evidence type="ECO:0000256" key="6">
    <source>
        <dbReference type="ARBA" id="ARBA00023134"/>
    </source>
</evidence>
<evidence type="ECO:0000256" key="10">
    <source>
        <dbReference type="SAM" id="MobiDB-lite"/>
    </source>
</evidence>
<dbReference type="FunFam" id="3.40.50.300:FF:000057">
    <property type="entry name" value="GTPase Der"/>
    <property type="match status" value="1"/>
</dbReference>
<feature type="binding site" evidence="8">
    <location>
        <begin position="303"/>
        <end position="307"/>
    </location>
    <ligand>
        <name>GTP</name>
        <dbReference type="ChEBI" id="CHEBI:37565"/>
        <label>2</label>
    </ligand>
</feature>
<dbReference type="Pfam" id="PF14714">
    <property type="entry name" value="KH_dom-like"/>
    <property type="match status" value="1"/>
</dbReference>